<dbReference type="EMBL" id="SRPW01001533">
    <property type="protein sequence ID" value="KAG6000392.1"/>
    <property type="molecule type" value="Genomic_DNA"/>
</dbReference>
<keyword evidence="5 6" id="KW-0408">Iron</keyword>
<evidence type="ECO:0000313" key="8">
    <source>
        <dbReference type="EMBL" id="KAG6000392.1"/>
    </source>
</evidence>
<evidence type="ECO:0000313" key="9">
    <source>
        <dbReference type="Proteomes" id="UP000748025"/>
    </source>
</evidence>
<dbReference type="GO" id="GO:0020037">
    <property type="term" value="F:heme binding"/>
    <property type="evidence" value="ECO:0007669"/>
    <property type="project" value="InterPro"/>
</dbReference>
<dbReference type="GO" id="GO:0016705">
    <property type="term" value="F:oxidoreductase activity, acting on paired donors, with incorporation or reduction of molecular oxygen"/>
    <property type="evidence" value="ECO:0007669"/>
    <property type="project" value="InterPro"/>
</dbReference>
<dbReference type="InterPro" id="IPR050121">
    <property type="entry name" value="Cytochrome_P450_monoxygenase"/>
</dbReference>
<dbReference type="PANTHER" id="PTHR24305:SF96">
    <property type="entry name" value="CYTOCHROME P450 MONOOXYGENASE STCB-RELATED"/>
    <property type="match status" value="1"/>
</dbReference>
<dbReference type="AlphaFoldDB" id="A0A9P7N9I7"/>
<evidence type="ECO:0000256" key="2">
    <source>
        <dbReference type="ARBA" id="ARBA00022617"/>
    </source>
</evidence>
<dbReference type="InterPro" id="IPR002401">
    <property type="entry name" value="Cyt_P450_E_grp-I"/>
</dbReference>
<dbReference type="InterPro" id="IPR036396">
    <property type="entry name" value="Cyt_P450_sf"/>
</dbReference>
<keyword evidence="4" id="KW-0560">Oxidoreductase</keyword>
<keyword evidence="3 6" id="KW-0479">Metal-binding</keyword>
<keyword evidence="9" id="KW-1185">Reference proteome</keyword>
<proteinExistence type="inferred from homology"/>
<dbReference type="GO" id="GO:0005506">
    <property type="term" value="F:iron ion binding"/>
    <property type="evidence" value="ECO:0007669"/>
    <property type="project" value="InterPro"/>
</dbReference>
<sequence>MWAMGIFVPGLVAFGFCLVVVQCTQAIRIAFDTHLARIPGPVLARFTGWTLKINTLMGQRTRYIHSLHQQYGPVVRISPREISLADADAVRQIHKIGTPFRKASWYKDLTQQPDDDKCTVFAIRDPRRASARRKLFQRSATRAAVRQWEPVVVRLADLAVQKMKRDVVAGGTADVARWWSMMTADVLSLLAFGEAFHVVETEQKPPLITDIEAALVLGALRLELPWTWPLVRRIPLPSLGSPASLFARIRDYGSIAARNTNNSSRRGIKTLFSEMVPHDEQEQPLSDAVIALESVNIIMAGGDTTATALTFLIYAVLRDPAVKEELVNELATCSGDPPSWDELDQLPFLRGVIQETLRLYAPIPATLRREVPPEGARLGGYTIPPGITVGTQAYTMHRDPEIWHHPERNPILTTPITSFDPHRWASPTPEMKAAFMPFGGAARTCLGQNIARLELLHATARFFRECPRAVLSSRMTEGDMRMVDYFTGRPKGGRCEISMS</sequence>
<evidence type="ECO:0000256" key="7">
    <source>
        <dbReference type="SAM" id="SignalP"/>
    </source>
</evidence>
<dbReference type="PRINTS" id="PR00385">
    <property type="entry name" value="P450"/>
</dbReference>
<comment type="similarity">
    <text evidence="1">Belongs to the cytochrome P450 family.</text>
</comment>
<dbReference type="Pfam" id="PF00067">
    <property type="entry name" value="p450"/>
    <property type="match status" value="1"/>
</dbReference>
<evidence type="ECO:0000256" key="3">
    <source>
        <dbReference type="ARBA" id="ARBA00022723"/>
    </source>
</evidence>
<feature type="binding site" description="axial binding residue" evidence="6">
    <location>
        <position position="445"/>
    </location>
    <ligand>
        <name>heme</name>
        <dbReference type="ChEBI" id="CHEBI:30413"/>
    </ligand>
    <ligandPart>
        <name>Fe</name>
        <dbReference type="ChEBI" id="CHEBI:18248"/>
    </ligandPart>
</feature>
<dbReference type="SUPFAM" id="SSF48264">
    <property type="entry name" value="Cytochrome P450"/>
    <property type="match status" value="1"/>
</dbReference>
<dbReference type="Gene3D" id="1.10.630.10">
    <property type="entry name" value="Cytochrome P450"/>
    <property type="match status" value="1"/>
</dbReference>
<keyword evidence="2 6" id="KW-0349">Heme</keyword>
<name>A0A9P7N9I7_9HYPO</name>
<accession>A0A9P7N9I7</accession>
<dbReference type="CDD" id="cd11059">
    <property type="entry name" value="CYP_fungal"/>
    <property type="match status" value="1"/>
</dbReference>
<protein>
    <recommendedName>
        <fullName evidence="10">Benzoate 4-monooxygenase cytochrome P450</fullName>
    </recommendedName>
</protein>
<dbReference type="PRINTS" id="PR00463">
    <property type="entry name" value="EP450I"/>
</dbReference>
<feature type="chain" id="PRO_5040161671" description="Benzoate 4-monooxygenase cytochrome P450" evidence="7">
    <location>
        <begin position="27"/>
        <end position="500"/>
    </location>
</feature>
<dbReference type="GO" id="GO:0004497">
    <property type="term" value="F:monooxygenase activity"/>
    <property type="evidence" value="ECO:0007669"/>
    <property type="project" value="InterPro"/>
</dbReference>
<evidence type="ECO:0000256" key="4">
    <source>
        <dbReference type="ARBA" id="ARBA00023002"/>
    </source>
</evidence>
<evidence type="ECO:0000256" key="6">
    <source>
        <dbReference type="PIRSR" id="PIRSR602401-1"/>
    </source>
</evidence>
<dbReference type="Proteomes" id="UP000748025">
    <property type="component" value="Unassembled WGS sequence"/>
</dbReference>
<comment type="cofactor">
    <cofactor evidence="6">
        <name>heme</name>
        <dbReference type="ChEBI" id="CHEBI:30413"/>
    </cofactor>
</comment>
<comment type="caution">
    <text evidence="8">The sequence shown here is derived from an EMBL/GenBank/DDBJ whole genome shotgun (WGS) entry which is preliminary data.</text>
</comment>
<feature type="signal peptide" evidence="7">
    <location>
        <begin position="1"/>
        <end position="26"/>
    </location>
</feature>
<evidence type="ECO:0000256" key="1">
    <source>
        <dbReference type="ARBA" id="ARBA00010617"/>
    </source>
</evidence>
<keyword evidence="7" id="KW-0732">Signal</keyword>
<dbReference type="InterPro" id="IPR001128">
    <property type="entry name" value="Cyt_P450"/>
</dbReference>
<dbReference type="OrthoDB" id="1470350at2759"/>
<gene>
    <name evidence="8" type="ORF">E4U43_001612</name>
</gene>
<organism evidence="8 9">
    <name type="scientific">Claviceps pusilla</name>
    <dbReference type="NCBI Taxonomy" id="123648"/>
    <lineage>
        <taxon>Eukaryota</taxon>
        <taxon>Fungi</taxon>
        <taxon>Dikarya</taxon>
        <taxon>Ascomycota</taxon>
        <taxon>Pezizomycotina</taxon>
        <taxon>Sordariomycetes</taxon>
        <taxon>Hypocreomycetidae</taxon>
        <taxon>Hypocreales</taxon>
        <taxon>Clavicipitaceae</taxon>
        <taxon>Claviceps</taxon>
    </lineage>
</organism>
<evidence type="ECO:0008006" key="10">
    <source>
        <dbReference type="Google" id="ProtNLM"/>
    </source>
</evidence>
<dbReference type="PANTHER" id="PTHR24305">
    <property type="entry name" value="CYTOCHROME P450"/>
    <property type="match status" value="1"/>
</dbReference>
<evidence type="ECO:0000256" key="5">
    <source>
        <dbReference type="ARBA" id="ARBA00023004"/>
    </source>
</evidence>
<reference evidence="8" key="1">
    <citation type="journal article" date="2020" name="bioRxiv">
        <title>Whole genome comparisons of ergot fungi reveals the divergence and evolution of species within the genus Claviceps are the result of varying mechanisms driving genome evolution and host range expansion.</title>
        <authorList>
            <person name="Wyka S.A."/>
            <person name="Mondo S.J."/>
            <person name="Liu M."/>
            <person name="Dettman J."/>
            <person name="Nalam V."/>
            <person name="Broders K.D."/>
        </authorList>
    </citation>
    <scope>NUCLEOTIDE SEQUENCE</scope>
    <source>
        <strain evidence="8">CCC 602</strain>
    </source>
</reference>